<evidence type="ECO:0000313" key="3">
    <source>
        <dbReference type="Proteomes" id="UP001059597"/>
    </source>
</evidence>
<dbReference type="Proteomes" id="UP001059597">
    <property type="component" value="Chromosome"/>
</dbReference>
<gene>
    <name evidence="2" type="ORF">HEK616_49410</name>
</gene>
<protein>
    <submittedName>
        <fullName evidence="2">Uncharacterized protein</fullName>
    </submittedName>
</protein>
<name>A0ABN6QZ14_STRNI</name>
<organism evidence="2 3">
    <name type="scientific">Streptomyces nigrescens</name>
    <dbReference type="NCBI Taxonomy" id="1920"/>
    <lineage>
        <taxon>Bacteria</taxon>
        <taxon>Bacillati</taxon>
        <taxon>Actinomycetota</taxon>
        <taxon>Actinomycetes</taxon>
        <taxon>Kitasatosporales</taxon>
        <taxon>Streptomycetaceae</taxon>
        <taxon>Streptomyces</taxon>
    </lineage>
</organism>
<sequence length="66" mass="7607">MGEFQGVPEQDRDDDRGRVEGEDVLETVEGEFADGEHLVDRMRFLVRELRVLLSGDSCHLCLAFRR</sequence>
<reference evidence="2" key="1">
    <citation type="submission" date="2022-06" db="EMBL/GenBank/DDBJ databases">
        <title>Complete genome sequence of Streptomyces nigrescens HEK616.</title>
        <authorList>
            <person name="Asamizu S."/>
            <person name="Onaka H."/>
        </authorList>
    </citation>
    <scope>NUCLEOTIDE SEQUENCE</scope>
    <source>
        <strain evidence="2">HEK616</strain>
    </source>
</reference>
<keyword evidence="3" id="KW-1185">Reference proteome</keyword>
<feature type="compositionally biased region" description="Basic and acidic residues" evidence="1">
    <location>
        <begin position="9"/>
        <end position="20"/>
    </location>
</feature>
<feature type="region of interest" description="Disordered" evidence="1">
    <location>
        <begin position="1"/>
        <end position="20"/>
    </location>
</feature>
<accession>A0ABN6QZ14</accession>
<dbReference type="EMBL" id="AP026073">
    <property type="protein sequence ID" value="BDM71454.1"/>
    <property type="molecule type" value="Genomic_DNA"/>
</dbReference>
<evidence type="ECO:0000256" key="1">
    <source>
        <dbReference type="SAM" id="MobiDB-lite"/>
    </source>
</evidence>
<proteinExistence type="predicted"/>
<evidence type="ECO:0000313" key="2">
    <source>
        <dbReference type="EMBL" id="BDM71454.1"/>
    </source>
</evidence>